<dbReference type="Proteomes" id="UP000001683">
    <property type="component" value="Chromosome"/>
</dbReference>
<evidence type="ECO:0000313" key="1">
    <source>
        <dbReference type="EMBL" id="ACB86333.1"/>
    </source>
</evidence>
<dbReference type="HOGENOM" id="CLU_2632306_0_0_9"/>
<accession>B2A2W5</accession>
<dbReference type="EMBL" id="CP001034">
    <property type="protein sequence ID" value="ACB86333.1"/>
    <property type="molecule type" value="Genomic_DNA"/>
</dbReference>
<dbReference type="KEGG" id="nth:Nther_2785"/>
<organism evidence="1 2">
    <name type="scientific">Natranaerobius thermophilus (strain ATCC BAA-1301 / DSM 18059 / JW/NM-WN-LF)</name>
    <dbReference type="NCBI Taxonomy" id="457570"/>
    <lineage>
        <taxon>Bacteria</taxon>
        <taxon>Bacillati</taxon>
        <taxon>Bacillota</taxon>
        <taxon>Clostridia</taxon>
        <taxon>Natranaerobiales</taxon>
        <taxon>Natranaerobiaceae</taxon>
        <taxon>Natranaerobius</taxon>
    </lineage>
</organism>
<dbReference type="AlphaFoldDB" id="B2A2W5"/>
<reference evidence="1 2" key="1">
    <citation type="submission" date="2008-04" db="EMBL/GenBank/DDBJ databases">
        <title>Complete sequence of chromosome of Natranaerobius thermophilus JW/NM-WN-LF.</title>
        <authorList>
            <consortium name="US DOE Joint Genome Institute"/>
            <person name="Copeland A."/>
            <person name="Lucas S."/>
            <person name="Lapidus A."/>
            <person name="Glavina del Rio T."/>
            <person name="Dalin E."/>
            <person name="Tice H."/>
            <person name="Bruce D."/>
            <person name="Goodwin L."/>
            <person name="Pitluck S."/>
            <person name="Chertkov O."/>
            <person name="Brettin T."/>
            <person name="Detter J.C."/>
            <person name="Han C."/>
            <person name="Kuske C.R."/>
            <person name="Schmutz J."/>
            <person name="Larimer F."/>
            <person name="Land M."/>
            <person name="Hauser L."/>
            <person name="Kyrpides N."/>
            <person name="Lykidis A."/>
            <person name="Mesbah N.M."/>
            <person name="Wiegel J."/>
        </authorList>
    </citation>
    <scope>NUCLEOTIDE SEQUENCE [LARGE SCALE GENOMIC DNA]</scope>
    <source>
        <strain evidence="2">ATCC BAA-1301 / DSM 18059 / JW/NM-WN-LF</strain>
    </source>
</reference>
<keyword evidence="2" id="KW-1185">Reference proteome</keyword>
<dbReference type="InParanoid" id="B2A2W5"/>
<dbReference type="RefSeq" id="WP_012449166.1">
    <property type="nucleotide sequence ID" value="NC_010718.1"/>
</dbReference>
<name>B2A2W5_NATTJ</name>
<proteinExistence type="predicted"/>
<reference evidence="1 2" key="2">
    <citation type="journal article" date="2011" name="J. Bacteriol.">
        <title>Complete genome sequence of the anaerobic, halophilic alkalithermophile Natranaerobius thermophilus JW/NM-WN-LF.</title>
        <authorList>
            <person name="Zhao B."/>
            <person name="Mesbah N.M."/>
            <person name="Dalin E."/>
            <person name="Goodwin L."/>
            <person name="Nolan M."/>
            <person name="Pitluck S."/>
            <person name="Chertkov O."/>
            <person name="Brettin T.S."/>
            <person name="Han J."/>
            <person name="Larimer F.W."/>
            <person name="Land M.L."/>
            <person name="Hauser L."/>
            <person name="Kyrpides N."/>
            <person name="Wiegel J."/>
        </authorList>
    </citation>
    <scope>NUCLEOTIDE SEQUENCE [LARGE SCALE GENOMIC DNA]</scope>
    <source>
        <strain evidence="2">ATCC BAA-1301 / DSM 18059 / JW/NM-WN-LF</strain>
    </source>
</reference>
<sequence length="76" mass="8778">MLIIKCAFCKAKIFRYKKIGKGQVLRCYKDRINRVYQGQISDDELVCGKCGGRIGRVEDHKIKMDQNAFTYSGKKD</sequence>
<evidence type="ECO:0000313" key="2">
    <source>
        <dbReference type="Proteomes" id="UP000001683"/>
    </source>
</evidence>
<dbReference type="OrthoDB" id="5471847at2"/>
<gene>
    <name evidence="1" type="ordered locus">Nther_2785</name>
</gene>
<dbReference type="eggNOG" id="ENOG50335KU">
    <property type="taxonomic scope" value="Bacteria"/>
</dbReference>
<protein>
    <submittedName>
        <fullName evidence="1">Uncharacterized protein</fullName>
    </submittedName>
</protein>